<evidence type="ECO:0000259" key="2">
    <source>
        <dbReference type="SMART" id="SM00487"/>
    </source>
</evidence>
<dbReference type="EMBL" id="WIGO01000417">
    <property type="protein sequence ID" value="KAF6813041.1"/>
    <property type="molecule type" value="Genomic_DNA"/>
</dbReference>
<dbReference type="SUPFAM" id="SSF52540">
    <property type="entry name" value="P-loop containing nucleoside triphosphate hydrolases"/>
    <property type="match status" value="2"/>
</dbReference>
<accession>A0A8H6JI21</accession>
<dbReference type="Gene3D" id="3.40.50.300">
    <property type="entry name" value="P-loop containing nucleotide triphosphate hydrolases"/>
    <property type="match status" value="2"/>
</dbReference>
<dbReference type="Proteomes" id="UP000654918">
    <property type="component" value="Unassembled WGS sequence"/>
</dbReference>
<dbReference type="Pfam" id="PF00271">
    <property type="entry name" value="Helicase_C"/>
    <property type="match status" value="1"/>
</dbReference>
<name>A0A8H6JI21_9PEZI</name>
<dbReference type="InterPro" id="IPR027417">
    <property type="entry name" value="P-loop_NTPase"/>
</dbReference>
<evidence type="ECO:0000256" key="1">
    <source>
        <dbReference type="SAM" id="MobiDB-lite"/>
    </source>
</evidence>
<dbReference type="AlphaFoldDB" id="A0A8H6JI21"/>
<evidence type="ECO:0000259" key="3">
    <source>
        <dbReference type="SMART" id="SM00490"/>
    </source>
</evidence>
<gene>
    <name evidence="4" type="ORF">CPLU01_14762</name>
</gene>
<protein>
    <submittedName>
        <fullName evidence="4">Phosphoglycerate mutase</fullName>
    </submittedName>
</protein>
<organism evidence="4 5">
    <name type="scientific">Colletotrichum plurivorum</name>
    <dbReference type="NCBI Taxonomy" id="2175906"/>
    <lineage>
        <taxon>Eukaryota</taxon>
        <taxon>Fungi</taxon>
        <taxon>Dikarya</taxon>
        <taxon>Ascomycota</taxon>
        <taxon>Pezizomycotina</taxon>
        <taxon>Sordariomycetes</taxon>
        <taxon>Hypocreomycetidae</taxon>
        <taxon>Glomerellales</taxon>
        <taxon>Glomerellaceae</taxon>
        <taxon>Colletotrichum</taxon>
        <taxon>Colletotrichum orchidearum species complex</taxon>
    </lineage>
</organism>
<dbReference type="SMART" id="SM00487">
    <property type="entry name" value="DEXDc"/>
    <property type="match status" value="1"/>
</dbReference>
<dbReference type="InterPro" id="IPR001650">
    <property type="entry name" value="Helicase_C-like"/>
</dbReference>
<dbReference type="PANTHER" id="PTHR10799">
    <property type="entry name" value="SNF2/RAD54 HELICASE FAMILY"/>
    <property type="match status" value="1"/>
</dbReference>
<evidence type="ECO:0000313" key="5">
    <source>
        <dbReference type="Proteomes" id="UP000654918"/>
    </source>
</evidence>
<dbReference type="InterPro" id="IPR014001">
    <property type="entry name" value="Helicase_ATP-bd"/>
</dbReference>
<keyword evidence="5" id="KW-1185">Reference proteome</keyword>
<feature type="domain" description="Helicase C-terminal" evidence="3">
    <location>
        <begin position="772"/>
        <end position="873"/>
    </location>
</feature>
<evidence type="ECO:0000313" key="4">
    <source>
        <dbReference type="EMBL" id="KAF6813041.1"/>
    </source>
</evidence>
<proteinExistence type="predicted"/>
<reference evidence="4" key="1">
    <citation type="journal article" date="2020" name="Phytopathology">
        <title>Genome Sequence Resources of Colletotrichum truncatum, C. plurivorum, C. musicola, and C. sojae: Four Species Pathogenic to Soybean (Glycine max).</title>
        <authorList>
            <person name="Rogerio F."/>
            <person name="Boufleur T.R."/>
            <person name="Ciampi-Guillardi M."/>
            <person name="Sukno S.A."/>
            <person name="Thon M.R."/>
            <person name="Massola Junior N.S."/>
            <person name="Baroncelli R."/>
        </authorList>
    </citation>
    <scope>NUCLEOTIDE SEQUENCE</scope>
    <source>
        <strain evidence="4">LFN00145</strain>
    </source>
</reference>
<feature type="domain" description="Helicase ATP-binding" evidence="2">
    <location>
        <begin position="206"/>
        <end position="527"/>
    </location>
</feature>
<comment type="caution">
    <text evidence="4">The sequence shown here is derived from an EMBL/GenBank/DDBJ whole genome shotgun (WGS) entry which is preliminary data.</text>
</comment>
<feature type="region of interest" description="Disordered" evidence="1">
    <location>
        <begin position="92"/>
        <end position="141"/>
    </location>
</feature>
<dbReference type="SMART" id="SM00490">
    <property type="entry name" value="HELICc"/>
    <property type="match status" value="1"/>
</dbReference>
<sequence length="925" mass="102829">MQSLLASSTGPRIVCTTRRLACDYSWSKFWDILSSDRVRFDPEKEIIYTRLAFNGQTIWEGSIQYDGQWRIALDTMLSRCSNLERRVEVLELEEQPDTSSEIGDATHDQQEEPESTGESQEHLAKISPSPDPGEAHDPGVDKASEDNEVVFVKTVPVKHPQDHGSVEDLFDSADDEASWRRTCEYFGHDETHVTKSPEHCRLLPGTKRALRPHQLDDVRRVIDQAVTQGHLGALLAHPMGVGKTITYQGVIAVRRLAFLSQEHFKADPEAHNNGSGLCARHGKPFGIQCACESEGLTAKFLKKFPRGATLIIAPSSITSQAVSDADGYFEPTLTILGKTFNFIRVVDWRDVVDGSRAKADAAQAICQLTVQSELPTKTRTTMNYKDWEVEGSNLLHTTGARVRLACGESDGTGLVLVVGQQRVSRDKQWRHRWTKQVTLPVRGGKQVTVTIGGTYFFGLMVWDEAHQVRGLDTSMAKILREILGRQTRPPMTVAATGCPITSGLTDMALVLSLLRNQMNDPRSLRQELKELDDKHTSFLNAAGQLAEGAASPDFIEFAKTACAKVFGCILRRPSSSTFRGHPIMDKKPVVTKNLECQVDNQFREPMDRLIATVGNTVVKKLQDARAVDSDGPAKVKENTTSRMDSDIHIITKSKDIRQLELATHMPGFLQAWENTQGAQAVETRWEDAVKLIGRGKGTVVPTKYYDKSIVPPGIWQNMDAILADCSRLRRLTSICKKAFDDGQTYPDDGESWAGFGGPKNIIIFSKWPILAYAIQLWFERAKDARFQSAFIHSGLPHDERQKIVDWFSEFSERQGGSGSDYGPKKHTKILVTTYALCGTGLDGLKVANYCVHFGVSKNVNDVDQATGRIDRQGQPLKSFVYHLESMAEPLDQLTALMRDSRSALFGEGGLLGEVVRLFNQQGQDV</sequence>